<dbReference type="InterPro" id="IPR013217">
    <property type="entry name" value="Methyltransf_12"/>
</dbReference>
<dbReference type="CDD" id="cd02440">
    <property type="entry name" value="AdoMet_MTases"/>
    <property type="match status" value="1"/>
</dbReference>
<accession>A0A937ULN4</accession>
<name>A0A937ULN4_9ACTN</name>
<dbReference type="GO" id="GO:0008168">
    <property type="term" value="F:methyltransferase activity"/>
    <property type="evidence" value="ECO:0007669"/>
    <property type="project" value="UniProtKB-KW"/>
</dbReference>
<keyword evidence="2" id="KW-0489">Methyltransferase</keyword>
<dbReference type="PANTHER" id="PTHR43591">
    <property type="entry name" value="METHYLTRANSFERASE"/>
    <property type="match status" value="1"/>
</dbReference>
<dbReference type="EMBL" id="JAEACQ010000123">
    <property type="protein sequence ID" value="MBL7626218.1"/>
    <property type="molecule type" value="Genomic_DNA"/>
</dbReference>
<sequence length="264" mass="28371">MAGSETSAHYERLAGSYDQNWAYSEAFLGWMTGQIASALALTAADRIADVGCGTGLFARRLVELVRPAAPVLCVDPSEGMLSQLPDDPGLVPVQASAEQLARRPEESRVPVRLPSRGSLTAVVVKEAIHHVAAEDRSWVVAGLAGLLAPGGRLLVVMLPTTIGYPLFDAALERFTQLQPNPEDIAGFMRAAGLTASVAYQEFELAIPKDRYLAMVRDRYMSLLASFSDAEIDAGVADIDAHHPGPVLVFPDRFAFVLGTRLEAR</sequence>
<reference evidence="2" key="1">
    <citation type="submission" date="2020-12" db="EMBL/GenBank/DDBJ databases">
        <title>Genomic characterization of non-nitrogen-fixing Frankia strains.</title>
        <authorList>
            <person name="Carlos-Shanley C."/>
            <person name="Guerra T."/>
            <person name="Hahn D."/>
        </authorList>
    </citation>
    <scope>NUCLEOTIDE SEQUENCE</scope>
    <source>
        <strain evidence="2">CN6</strain>
    </source>
</reference>
<proteinExistence type="predicted"/>
<keyword evidence="2" id="KW-0808">Transferase</keyword>
<evidence type="ECO:0000313" key="2">
    <source>
        <dbReference type="EMBL" id="MBL7626218.1"/>
    </source>
</evidence>
<dbReference type="Gene3D" id="3.40.50.150">
    <property type="entry name" value="Vaccinia Virus protein VP39"/>
    <property type="match status" value="1"/>
</dbReference>
<comment type="caution">
    <text evidence="2">The sequence shown here is derived from an EMBL/GenBank/DDBJ whole genome shotgun (WGS) entry which is preliminary data.</text>
</comment>
<evidence type="ECO:0000313" key="3">
    <source>
        <dbReference type="Proteomes" id="UP000604475"/>
    </source>
</evidence>
<dbReference type="InterPro" id="IPR029063">
    <property type="entry name" value="SAM-dependent_MTases_sf"/>
</dbReference>
<dbReference type="AlphaFoldDB" id="A0A937ULN4"/>
<evidence type="ECO:0000259" key="1">
    <source>
        <dbReference type="Pfam" id="PF08242"/>
    </source>
</evidence>
<organism evidence="2 3">
    <name type="scientific">Frankia nepalensis</name>
    <dbReference type="NCBI Taxonomy" id="1836974"/>
    <lineage>
        <taxon>Bacteria</taxon>
        <taxon>Bacillati</taxon>
        <taxon>Actinomycetota</taxon>
        <taxon>Actinomycetes</taxon>
        <taxon>Frankiales</taxon>
        <taxon>Frankiaceae</taxon>
        <taxon>Frankia</taxon>
    </lineage>
</organism>
<dbReference type="SUPFAM" id="SSF53335">
    <property type="entry name" value="S-adenosyl-L-methionine-dependent methyltransferases"/>
    <property type="match status" value="1"/>
</dbReference>
<dbReference type="RefSeq" id="WP_202998722.1">
    <property type="nucleotide sequence ID" value="NZ_JADWYU010000142.1"/>
</dbReference>
<gene>
    <name evidence="2" type="ORF">I7412_03310</name>
</gene>
<keyword evidence="3" id="KW-1185">Reference proteome</keyword>
<dbReference type="PANTHER" id="PTHR43591:SF99">
    <property type="entry name" value="OS06G0646000 PROTEIN"/>
    <property type="match status" value="1"/>
</dbReference>
<protein>
    <submittedName>
        <fullName evidence="2">Class I SAM-dependent methyltransferase</fullName>
    </submittedName>
</protein>
<dbReference type="GO" id="GO:0032259">
    <property type="term" value="P:methylation"/>
    <property type="evidence" value="ECO:0007669"/>
    <property type="project" value="UniProtKB-KW"/>
</dbReference>
<feature type="domain" description="Methyltransferase type 12" evidence="1">
    <location>
        <begin position="49"/>
        <end position="153"/>
    </location>
</feature>
<dbReference type="Pfam" id="PF08242">
    <property type="entry name" value="Methyltransf_12"/>
    <property type="match status" value="1"/>
</dbReference>
<dbReference type="Proteomes" id="UP000604475">
    <property type="component" value="Unassembled WGS sequence"/>
</dbReference>